<dbReference type="AlphaFoldDB" id="A0A929G2Q1"/>
<dbReference type="CDD" id="cd02440">
    <property type="entry name" value="AdoMet_MTases"/>
    <property type="match status" value="1"/>
</dbReference>
<protein>
    <submittedName>
        <fullName evidence="3">Class I SAM-dependent methyltransferase</fullName>
    </submittedName>
</protein>
<dbReference type="SUPFAM" id="SSF53335">
    <property type="entry name" value="S-adenosyl-L-methionine-dependent methyltransferases"/>
    <property type="match status" value="1"/>
</dbReference>
<dbReference type="PANTHER" id="PTHR43861">
    <property type="entry name" value="TRANS-ACONITATE 2-METHYLTRANSFERASE-RELATED"/>
    <property type="match status" value="1"/>
</dbReference>
<evidence type="ECO:0000313" key="3">
    <source>
        <dbReference type="EMBL" id="MBE9376043.1"/>
    </source>
</evidence>
<gene>
    <name evidence="3" type="ORF">IQ251_16450</name>
</gene>
<dbReference type="InterPro" id="IPR041698">
    <property type="entry name" value="Methyltransf_25"/>
</dbReference>
<feature type="domain" description="Methyltransferase" evidence="2">
    <location>
        <begin position="38"/>
        <end position="132"/>
    </location>
</feature>
<evidence type="ECO:0000313" key="4">
    <source>
        <dbReference type="Proteomes" id="UP000598360"/>
    </source>
</evidence>
<proteinExistence type="predicted"/>
<dbReference type="Proteomes" id="UP000598360">
    <property type="component" value="Unassembled WGS sequence"/>
</dbReference>
<keyword evidence="3" id="KW-0489">Methyltransferase</keyword>
<dbReference type="Gene3D" id="3.40.50.150">
    <property type="entry name" value="Vaccinia Virus protein VP39"/>
    <property type="match status" value="1"/>
</dbReference>
<organism evidence="3 4">
    <name type="scientific">Saccharopolyspora montiporae</name>
    <dbReference type="NCBI Taxonomy" id="2781240"/>
    <lineage>
        <taxon>Bacteria</taxon>
        <taxon>Bacillati</taxon>
        <taxon>Actinomycetota</taxon>
        <taxon>Actinomycetes</taxon>
        <taxon>Pseudonocardiales</taxon>
        <taxon>Pseudonocardiaceae</taxon>
        <taxon>Saccharopolyspora</taxon>
    </lineage>
</organism>
<evidence type="ECO:0000259" key="2">
    <source>
        <dbReference type="Pfam" id="PF13649"/>
    </source>
</evidence>
<sequence length="216" mass="23189">MHAHDQDERRSVADLLWRADPNEWVRKRTAQLPAGRALDLGSGKGRNAVWLATRGWAVTAVDFSRVALDEARRLEQARAGSATHPVRWVPADAADYEPDGAFDLVLVVHLHVPAQQRAEVLRRAARSLAPGGRLLVVGHHADNLTAGTGGPQDPDLLYTQHDLLADLAGFPELATRFADRTTRLLGGGPRPALDVVAEFQHVPGGSGALGVSPAAR</sequence>
<dbReference type="InterPro" id="IPR029063">
    <property type="entry name" value="SAM-dependent_MTases_sf"/>
</dbReference>
<keyword evidence="4" id="KW-1185">Reference proteome</keyword>
<accession>A0A929G2Q1</accession>
<reference evidence="3" key="1">
    <citation type="submission" date="2020-10" db="EMBL/GenBank/DDBJ databases">
        <title>Diversity and distribution of actinomycetes associated with coral in the coast of Hainan.</title>
        <authorList>
            <person name="Li F."/>
        </authorList>
    </citation>
    <scope>NUCLEOTIDE SEQUENCE</scope>
    <source>
        <strain evidence="3">HNM0983</strain>
    </source>
</reference>
<dbReference type="GO" id="GO:0032259">
    <property type="term" value="P:methylation"/>
    <property type="evidence" value="ECO:0007669"/>
    <property type="project" value="UniProtKB-KW"/>
</dbReference>
<dbReference type="Pfam" id="PF13649">
    <property type="entry name" value="Methyltransf_25"/>
    <property type="match status" value="1"/>
</dbReference>
<comment type="caution">
    <text evidence="3">The sequence shown here is derived from an EMBL/GenBank/DDBJ whole genome shotgun (WGS) entry which is preliminary data.</text>
</comment>
<dbReference type="RefSeq" id="WP_193929479.1">
    <property type="nucleotide sequence ID" value="NZ_JADEYC010000030.1"/>
</dbReference>
<evidence type="ECO:0000256" key="1">
    <source>
        <dbReference type="ARBA" id="ARBA00022679"/>
    </source>
</evidence>
<dbReference type="PANTHER" id="PTHR43861:SF3">
    <property type="entry name" value="PUTATIVE (AFU_ORTHOLOGUE AFUA_2G14390)-RELATED"/>
    <property type="match status" value="1"/>
</dbReference>
<name>A0A929G2Q1_9PSEU</name>
<dbReference type="GO" id="GO:0008168">
    <property type="term" value="F:methyltransferase activity"/>
    <property type="evidence" value="ECO:0007669"/>
    <property type="project" value="UniProtKB-KW"/>
</dbReference>
<keyword evidence="1" id="KW-0808">Transferase</keyword>
<dbReference type="EMBL" id="JADEYC010000030">
    <property type="protein sequence ID" value="MBE9376043.1"/>
    <property type="molecule type" value="Genomic_DNA"/>
</dbReference>